<dbReference type="RefSeq" id="WP_313875852.1">
    <property type="nucleotide sequence ID" value="NZ_JAVBIK010000001.1"/>
</dbReference>
<protein>
    <submittedName>
        <fullName evidence="10">Response regulator transcription factor</fullName>
    </submittedName>
</protein>
<dbReference type="InterPro" id="IPR039420">
    <property type="entry name" value="WalR-like"/>
</dbReference>
<feature type="DNA-binding region" description="OmpR/PhoB-type" evidence="7">
    <location>
        <begin position="135"/>
        <end position="233"/>
    </location>
</feature>
<dbReference type="InterPro" id="IPR036388">
    <property type="entry name" value="WH-like_DNA-bd_sf"/>
</dbReference>
<keyword evidence="4 7" id="KW-0238">DNA-binding</keyword>
<feature type="domain" description="Response regulatory" evidence="8">
    <location>
        <begin position="2"/>
        <end position="124"/>
    </location>
</feature>
<dbReference type="InterPro" id="IPR001867">
    <property type="entry name" value="OmpR/PhoB-type_DNA-bd"/>
</dbReference>
<dbReference type="InterPro" id="IPR011006">
    <property type="entry name" value="CheY-like_superfamily"/>
</dbReference>
<evidence type="ECO:0000313" key="10">
    <source>
        <dbReference type="EMBL" id="MDT7520237.1"/>
    </source>
</evidence>
<dbReference type="Proteomes" id="UP001321700">
    <property type="component" value="Unassembled WGS sequence"/>
</dbReference>
<dbReference type="PROSITE" id="PS51755">
    <property type="entry name" value="OMPR_PHOB"/>
    <property type="match status" value="1"/>
</dbReference>
<reference evidence="10 11" key="1">
    <citation type="submission" date="2023-08" db="EMBL/GenBank/DDBJ databases">
        <title>Rhodoferax potami sp. nov. and Rhodoferax mekongensis sp. nov., isolated from the Mekong River in Thailand.</title>
        <authorList>
            <person name="Kitikhun S."/>
            <person name="Charoenyingcharoen P."/>
            <person name="Siriarchawattana P."/>
            <person name="Likhitrattanapisal S."/>
            <person name="Nilsakha T."/>
            <person name="Chanpet A."/>
            <person name="Rattanawaree P."/>
            <person name="Ingsriswang S."/>
        </authorList>
    </citation>
    <scope>NUCLEOTIDE SEQUENCE [LARGE SCALE GENOMIC DNA]</scope>
    <source>
        <strain evidence="10 11">TBRC 17660</strain>
    </source>
</reference>
<evidence type="ECO:0000256" key="5">
    <source>
        <dbReference type="ARBA" id="ARBA00023163"/>
    </source>
</evidence>
<evidence type="ECO:0000259" key="8">
    <source>
        <dbReference type="PROSITE" id="PS50110"/>
    </source>
</evidence>
<dbReference type="Gene3D" id="1.10.10.10">
    <property type="entry name" value="Winged helix-like DNA-binding domain superfamily/Winged helix DNA-binding domain"/>
    <property type="match status" value="1"/>
</dbReference>
<evidence type="ECO:0000259" key="9">
    <source>
        <dbReference type="PROSITE" id="PS51755"/>
    </source>
</evidence>
<keyword evidence="5" id="KW-0804">Transcription</keyword>
<dbReference type="EMBL" id="JAVBIK010000001">
    <property type="protein sequence ID" value="MDT7520237.1"/>
    <property type="molecule type" value="Genomic_DNA"/>
</dbReference>
<keyword evidence="2" id="KW-0902">Two-component regulatory system</keyword>
<dbReference type="PANTHER" id="PTHR48111:SF22">
    <property type="entry name" value="REGULATOR OF RPOS"/>
    <property type="match status" value="1"/>
</dbReference>
<dbReference type="Gene3D" id="3.40.50.2300">
    <property type="match status" value="1"/>
</dbReference>
<accession>A0ABU3KS31</accession>
<feature type="domain" description="OmpR/PhoB-type" evidence="9">
    <location>
        <begin position="135"/>
        <end position="233"/>
    </location>
</feature>
<feature type="modified residue" description="4-aspartylphosphate" evidence="6">
    <location>
        <position position="59"/>
    </location>
</feature>
<evidence type="ECO:0000256" key="4">
    <source>
        <dbReference type="ARBA" id="ARBA00023125"/>
    </source>
</evidence>
<keyword evidence="11" id="KW-1185">Reference proteome</keyword>
<keyword evidence="3" id="KW-0805">Transcription regulation</keyword>
<dbReference type="PANTHER" id="PTHR48111">
    <property type="entry name" value="REGULATOR OF RPOS"/>
    <property type="match status" value="1"/>
</dbReference>
<sequence>MNIFVIEDDPRIADFLSRGLRAEGHRVEVASTGPEGLELARRVARERNVHGPSCVLVLDLMLPGMSGLEICQTLRAEGVALPILMLSALGAVEDRVAGLRLGADDYLAKPFDFDELLARLESLSRRGREVVPVASARLVVGDLVFDRERMQASRSGQILALTARELALLELMMSAPGRLFSRERILSNVWGASEDPLTNVVDVYIRRLRSKIDDGHADPMIHTVRGLGYRLESPAVSPTGQRSAG</sequence>
<dbReference type="CDD" id="cd00383">
    <property type="entry name" value="trans_reg_C"/>
    <property type="match status" value="1"/>
</dbReference>
<evidence type="ECO:0000256" key="1">
    <source>
        <dbReference type="ARBA" id="ARBA00022553"/>
    </source>
</evidence>
<dbReference type="SMART" id="SM00448">
    <property type="entry name" value="REC"/>
    <property type="match status" value="1"/>
</dbReference>
<dbReference type="Gene3D" id="6.10.250.690">
    <property type="match status" value="1"/>
</dbReference>
<dbReference type="CDD" id="cd17574">
    <property type="entry name" value="REC_OmpR"/>
    <property type="match status" value="1"/>
</dbReference>
<proteinExistence type="predicted"/>
<dbReference type="SMART" id="SM00862">
    <property type="entry name" value="Trans_reg_C"/>
    <property type="match status" value="1"/>
</dbReference>
<dbReference type="Pfam" id="PF00072">
    <property type="entry name" value="Response_reg"/>
    <property type="match status" value="1"/>
</dbReference>
<dbReference type="InterPro" id="IPR001789">
    <property type="entry name" value="Sig_transdc_resp-reg_receiver"/>
</dbReference>
<evidence type="ECO:0000256" key="3">
    <source>
        <dbReference type="ARBA" id="ARBA00023015"/>
    </source>
</evidence>
<keyword evidence="1 6" id="KW-0597">Phosphoprotein</keyword>
<gene>
    <name evidence="10" type="ORF">RAE19_16240</name>
</gene>
<evidence type="ECO:0000256" key="7">
    <source>
        <dbReference type="PROSITE-ProRule" id="PRU01091"/>
    </source>
</evidence>
<organism evidence="10 11">
    <name type="scientific">Rhodoferax potami</name>
    <dbReference type="NCBI Taxonomy" id="3068338"/>
    <lineage>
        <taxon>Bacteria</taxon>
        <taxon>Pseudomonadati</taxon>
        <taxon>Pseudomonadota</taxon>
        <taxon>Betaproteobacteria</taxon>
        <taxon>Burkholderiales</taxon>
        <taxon>Comamonadaceae</taxon>
        <taxon>Rhodoferax</taxon>
    </lineage>
</organism>
<evidence type="ECO:0000313" key="11">
    <source>
        <dbReference type="Proteomes" id="UP001321700"/>
    </source>
</evidence>
<evidence type="ECO:0000256" key="2">
    <source>
        <dbReference type="ARBA" id="ARBA00023012"/>
    </source>
</evidence>
<evidence type="ECO:0000256" key="6">
    <source>
        <dbReference type="PROSITE-ProRule" id="PRU00169"/>
    </source>
</evidence>
<comment type="caution">
    <text evidence="10">The sequence shown here is derived from an EMBL/GenBank/DDBJ whole genome shotgun (WGS) entry which is preliminary data.</text>
</comment>
<dbReference type="Pfam" id="PF00486">
    <property type="entry name" value="Trans_reg_C"/>
    <property type="match status" value="1"/>
</dbReference>
<dbReference type="PROSITE" id="PS50110">
    <property type="entry name" value="RESPONSE_REGULATORY"/>
    <property type="match status" value="1"/>
</dbReference>
<dbReference type="SUPFAM" id="SSF52172">
    <property type="entry name" value="CheY-like"/>
    <property type="match status" value="1"/>
</dbReference>
<name>A0ABU3KS31_9BURK</name>